<dbReference type="SUPFAM" id="SSF53756">
    <property type="entry name" value="UDP-Glycosyltransferase/glycogen phosphorylase"/>
    <property type="match status" value="1"/>
</dbReference>
<evidence type="ECO:0000313" key="1">
    <source>
        <dbReference type="EMBL" id="AFU88001.1"/>
    </source>
</evidence>
<dbReference type="GO" id="GO:0008713">
    <property type="term" value="F:ADP-heptose-lipopolysaccharide heptosyltransferase activity"/>
    <property type="evidence" value="ECO:0007669"/>
    <property type="project" value="TreeGrafter"/>
</dbReference>
<name>K4JSB7_9CAUD</name>
<accession>K4JSB7</accession>
<dbReference type="KEGG" id="vg:13995059"/>
<gene>
    <name evidence="1" type="ORF">CcrColossus_gp131</name>
</gene>
<sequence length="276" mass="30774">MHQRDPMKRKVAIGDGRNIDKTDLNLTWGLEHFLATQEEVDSGYPINWVISYPGNRPYIDYGAVRSALVRQGIRLIKPRKMIGKLGHYIFDLSYRPRPAPIKLTPEEEAIAEEWAAKGPFVVIEGFTKARASPNKQWPVDRFREVARTLKREIPVYQIGAAGTMPLLPSLPQIRPESFRQSLAYLKAASLYIGPEGGLHHGSRAMNTRAVVIYGGFTSPLITGYPDLHINLTGDNEGRACGSKNECMHCTKALQSISPGEVLAHARRQLEKVHAGL</sequence>
<protein>
    <submittedName>
        <fullName evidence="1">Putative family 9 glycosyl transferase</fullName>
    </submittedName>
</protein>
<dbReference type="EMBL" id="JX100810">
    <property type="protein sequence ID" value="AFU88001.1"/>
    <property type="molecule type" value="Genomic_DNA"/>
</dbReference>
<keyword evidence="1" id="KW-0808">Transferase</keyword>
<keyword evidence="2" id="KW-1185">Reference proteome</keyword>
<reference evidence="1 2" key="1">
    <citation type="journal article" date="2012" name="BMC Genomics">
        <title>The Caulobacter crescentus phage phiCbK: genomics of a canonical phage.</title>
        <authorList>
            <person name="Gill J.J."/>
            <person name="Berry J.D."/>
            <person name="Russell W.K."/>
            <person name="Lessor L."/>
            <person name="Escobar Garcia D.A."/>
            <person name="Hernandez D."/>
            <person name="Kane A."/>
            <person name="Keene J."/>
            <person name="Maddox M."/>
            <person name="Martin R."/>
            <person name="Mohan S."/>
            <person name="Thorn A.M."/>
            <person name="Russell D.H."/>
            <person name="Young R."/>
        </authorList>
    </citation>
    <scope>NUCLEOTIDE SEQUENCE [LARGE SCALE GENOMIC DNA]</scope>
</reference>
<dbReference type="RefSeq" id="YP_006988365.1">
    <property type="nucleotide sequence ID" value="NC_019406.1"/>
</dbReference>
<dbReference type="InterPro" id="IPR051199">
    <property type="entry name" value="LPS_LOS_Heptosyltrfase"/>
</dbReference>
<dbReference type="Proteomes" id="UP000000463">
    <property type="component" value="Segment"/>
</dbReference>
<evidence type="ECO:0000313" key="2">
    <source>
        <dbReference type="Proteomes" id="UP000000463"/>
    </source>
</evidence>
<dbReference type="PANTHER" id="PTHR30160">
    <property type="entry name" value="TETRAACYLDISACCHARIDE 4'-KINASE-RELATED"/>
    <property type="match status" value="1"/>
</dbReference>
<dbReference type="Gene3D" id="3.40.50.2000">
    <property type="entry name" value="Glycogen Phosphorylase B"/>
    <property type="match status" value="1"/>
</dbReference>
<dbReference type="GeneID" id="13995059"/>
<proteinExistence type="predicted"/>
<organism evidence="1 2">
    <name type="scientific">Caulobacter phage CcrColossus</name>
    <dbReference type="NCBI Taxonomy" id="1211640"/>
    <lineage>
        <taxon>Viruses</taxon>
        <taxon>Duplodnaviria</taxon>
        <taxon>Heunggongvirae</taxon>
        <taxon>Uroviricota</taxon>
        <taxon>Caudoviricetes</taxon>
        <taxon>Jeanschmidtviridae</taxon>
        <taxon>Colossusvirus</taxon>
        <taxon>Colossusvirus colossus</taxon>
    </lineage>
</organism>